<accession>A0A9D9HSP3</accession>
<dbReference type="AlphaFoldDB" id="A0A9D9HSP3"/>
<dbReference type="Pfam" id="PF05036">
    <property type="entry name" value="SPOR"/>
    <property type="match status" value="1"/>
</dbReference>
<evidence type="ECO:0000259" key="1">
    <source>
        <dbReference type="PROSITE" id="PS51724"/>
    </source>
</evidence>
<dbReference type="PROSITE" id="PS51724">
    <property type="entry name" value="SPOR"/>
    <property type="match status" value="1"/>
</dbReference>
<dbReference type="InterPro" id="IPR036680">
    <property type="entry name" value="SPOR-like_sf"/>
</dbReference>
<dbReference type="EMBL" id="JADIMG010000032">
    <property type="protein sequence ID" value="MBO8459265.1"/>
    <property type="molecule type" value="Genomic_DNA"/>
</dbReference>
<organism evidence="2 3">
    <name type="scientific">Candidatus Gallipaludibacter merdavium</name>
    <dbReference type="NCBI Taxonomy" id="2840839"/>
    <lineage>
        <taxon>Bacteria</taxon>
        <taxon>Pseudomonadati</taxon>
        <taxon>Bacteroidota</taxon>
        <taxon>Bacteroidia</taxon>
        <taxon>Bacteroidales</taxon>
        <taxon>Candidatus Gallipaludibacter</taxon>
    </lineage>
</organism>
<dbReference type="SUPFAM" id="SSF110997">
    <property type="entry name" value="Sporulation related repeat"/>
    <property type="match status" value="1"/>
</dbReference>
<comment type="caution">
    <text evidence="2">The sequence shown here is derived from an EMBL/GenBank/DDBJ whole genome shotgun (WGS) entry which is preliminary data.</text>
</comment>
<dbReference type="Proteomes" id="UP000823641">
    <property type="component" value="Unassembled WGS sequence"/>
</dbReference>
<evidence type="ECO:0000313" key="3">
    <source>
        <dbReference type="Proteomes" id="UP000823641"/>
    </source>
</evidence>
<dbReference type="GO" id="GO:0042834">
    <property type="term" value="F:peptidoglycan binding"/>
    <property type="evidence" value="ECO:0007669"/>
    <property type="project" value="InterPro"/>
</dbReference>
<feature type="domain" description="SPOR" evidence="1">
    <location>
        <begin position="100"/>
        <end position="177"/>
    </location>
</feature>
<dbReference type="Gene3D" id="3.30.70.1070">
    <property type="entry name" value="Sporulation related repeat"/>
    <property type="match status" value="1"/>
</dbReference>
<evidence type="ECO:0000313" key="2">
    <source>
        <dbReference type="EMBL" id="MBO8459265.1"/>
    </source>
</evidence>
<gene>
    <name evidence="2" type="ORF">IAA73_02890</name>
</gene>
<dbReference type="InterPro" id="IPR007730">
    <property type="entry name" value="SPOR-like_dom"/>
</dbReference>
<dbReference type="PROSITE" id="PS51257">
    <property type="entry name" value="PROKAR_LIPOPROTEIN"/>
    <property type="match status" value="1"/>
</dbReference>
<name>A0A9D9HSP3_9BACT</name>
<proteinExistence type="predicted"/>
<sequence>MKKLIGLIFCAVLMMGVSCRSKKNLAEIPSGGDIVATSEPEMIPNMDLVKNTQPAQPVAQPEPEPVKEVPVEVEQEPVVEEKAIVTRSEAFTVPEGQDTQVMNRNFHVVVGSFRNKSNADGLFATLRSEGYSPAIVVNEQGMYRVLIVSCDNYQEARAQLSSIRSRFADAWVLVQKKN</sequence>
<protein>
    <submittedName>
        <fullName evidence="2">SPOR domain-containing protein</fullName>
    </submittedName>
</protein>
<reference evidence="2" key="2">
    <citation type="journal article" date="2021" name="PeerJ">
        <title>Extensive microbial diversity within the chicken gut microbiome revealed by metagenomics and culture.</title>
        <authorList>
            <person name="Gilroy R."/>
            <person name="Ravi A."/>
            <person name="Getino M."/>
            <person name="Pursley I."/>
            <person name="Horton D.L."/>
            <person name="Alikhan N.F."/>
            <person name="Baker D."/>
            <person name="Gharbi K."/>
            <person name="Hall N."/>
            <person name="Watson M."/>
            <person name="Adriaenssens E.M."/>
            <person name="Foster-Nyarko E."/>
            <person name="Jarju S."/>
            <person name="Secka A."/>
            <person name="Antonio M."/>
            <person name="Oren A."/>
            <person name="Chaudhuri R.R."/>
            <person name="La Ragione R."/>
            <person name="Hildebrand F."/>
            <person name="Pallen M.J."/>
        </authorList>
    </citation>
    <scope>NUCLEOTIDE SEQUENCE</scope>
    <source>
        <strain evidence="2">G3-3990</strain>
    </source>
</reference>
<reference evidence="2" key="1">
    <citation type="submission" date="2020-10" db="EMBL/GenBank/DDBJ databases">
        <authorList>
            <person name="Gilroy R."/>
        </authorList>
    </citation>
    <scope>NUCLEOTIDE SEQUENCE</scope>
    <source>
        <strain evidence="2">G3-3990</strain>
    </source>
</reference>